<feature type="transmembrane region" description="Helical" evidence="9">
    <location>
        <begin position="1120"/>
        <end position="1138"/>
    </location>
</feature>
<dbReference type="HAMAP" id="MF_01463_B">
    <property type="entry name" value="SecD_B"/>
    <property type="match status" value="1"/>
</dbReference>
<feature type="transmembrane region" description="Helical" evidence="9">
    <location>
        <begin position="462"/>
        <end position="486"/>
    </location>
</feature>
<protein>
    <recommendedName>
        <fullName evidence="9 10">Multifunctional fusion protein</fullName>
    </recommendedName>
    <domain>
        <recommendedName>
            <fullName evidence="9">Protein translocase subunit SecD</fullName>
        </recommendedName>
    </domain>
    <domain>
        <recommendedName>
            <fullName evidence="10">Protein-export membrane protein SecF</fullName>
        </recommendedName>
    </domain>
</protein>
<dbReference type="Pfam" id="PF07549">
    <property type="entry name" value="Sec_GG"/>
    <property type="match status" value="1"/>
</dbReference>
<evidence type="ECO:0000256" key="10">
    <source>
        <dbReference type="HAMAP-Rule" id="MF_01464"/>
    </source>
</evidence>
<reference evidence="14 15" key="1">
    <citation type="submission" date="2019-04" db="EMBL/GenBank/DDBJ databases">
        <title>Genome of a novel bacterium Candidatus Jettenia ecosi reconstructed from metagenome of an anammox bioreactor.</title>
        <authorList>
            <person name="Mardanov A.V."/>
            <person name="Beletsky A.V."/>
            <person name="Ravin N.V."/>
            <person name="Botchkova E.A."/>
            <person name="Litti Y.V."/>
            <person name="Nozhevnikova A.N."/>
        </authorList>
    </citation>
    <scope>NUCLEOTIDE SEQUENCE [LARGE SCALE GENOMIC DNA]</scope>
    <source>
        <strain evidence="14">J2</strain>
    </source>
</reference>
<feature type="transmembrane region" description="Helical" evidence="9">
    <location>
        <begin position="367"/>
        <end position="386"/>
    </location>
</feature>
<evidence type="ECO:0000256" key="8">
    <source>
        <dbReference type="ARBA" id="ARBA00023136"/>
    </source>
</evidence>
<dbReference type="Pfam" id="PF21760">
    <property type="entry name" value="SecD_1st"/>
    <property type="match status" value="1"/>
</dbReference>
<dbReference type="InterPro" id="IPR048631">
    <property type="entry name" value="SecD_1st"/>
</dbReference>
<dbReference type="InterPro" id="IPR048634">
    <property type="entry name" value="SecD_SecF_C"/>
</dbReference>
<dbReference type="InterPro" id="IPR022646">
    <property type="entry name" value="SecD/SecF_CS"/>
</dbReference>
<dbReference type="Gene3D" id="3.30.1360.200">
    <property type="match status" value="1"/>
</dbReference>
<comment type="subunit">
    <text evidence="9">Forms a complex with SecF. Part of the essential Sec protein translocation apparatus which comprises SecA, SecYEG and auxiliary proteins SecDF. Other proteins may also be involved.</text>
</comment>
<comment type="caution">
    <text evidence="9">Lacks conserved residue(s) required for the propagation of feature annotation.</text>
</comment>
<keyword evidence="8 9" id="KW-0472">Membrane</keyword>
<keyword evidence="3 9" id="KW-1003">Cell membrane</keyword>
<feature type="transmembrane region" description="Helical" evidence="9">
    <location>
        <begin position="7"/>
        <end position="24"/>
    </location>
</feature>
<feature type="domain" description="Protein export membrane protein SecD/SecF C-terminal" evidence="11">
    <location>
        <begin position="993"/>
        <end position="1171"/>
    </location>
</feature>
<dbReference type="InterPro" id="IPR022813">
    <property type="entry name" value="SecD/SecF_arch_bac"/>
</dbReference>
<dbReference type="PANTHER" id="PTHR30081:SF1">
    <property type="entry name" value="PROTEIN TRANSLOCASE SUBUNIT SECD"/>
    <property type="match status" value="1"/>
</dbReference>
<feature type="transmembrane region" description="Helical" evidence="9">
    <location>
        <begin position="434"/>
        <end position="456"/>
    </location>
</feature>
<keyword evidence="5 9" id="KW-0653">Protein transport</keyword>
<dbReference type="Gene3D" id="3.30.70.2040">
    <property type="match status" value="1"/>
</dbReference>
<dbReference type="PRINTS" id="PR01755">
    <property type="entry name" value="SECFTRNLCASE"/>
</dbReference>
<organism evidence="14 15">
    <name type="scientific">Candidatus Jettenia ecosi</name>
    <dbReference type="NCBI Taxonomy" id="2494326"/>
    <lineage>
        <taxon>Bacteria</taxon>
        <taxon>Pseudomonadati</taxon>
        <taxon>Planctomycetota</taxon>
        <taxon>Candidatus Brocadiia</taxon>
        <taxon>Candidatus Brocadiales</taxon>
        <taxon>Candidatus Brocadiaceae</taxon>
        <taxon>Candidatus Jettenia</taxon>
    </lineage>
</organism>
<dbReference type="EMBL" id="SULG01000009">
    <property type="protein sequence ID" value="TLD43005.1"/>
    <property type="molecule type" value="Genomic_DNA"/>
</dbReference>
<feature type="transmembrane region" description="Helical" evidence="9">
    <location>
        <begin position="1011"/>
        <end position="1028"/>
    </location>
</feature>
<comment type="function">
    <text evidence="9">Part of the Sec protein translocase complex. Interacts with the SecYEG preprotein conducting channel. SecDF uses the proton motive force (PMF) to complete protein translocation after the ATP-dependent function of SecA.</text>
</comment>
<dbReference type="NCBIfam" id="TIGR00966">
    <property type="entry name" value="transloc_SecF"/>
    <property type="match status" value="1"/>
</dbReference>
<dbReference type="GO" id="GO:0065002">
    <property type="term" value="P:intracellular protein transmembrane transport"/>
    <property type="evidence" value="ECO:0007669"/>
    <property type="project" value="UniProtKB-UniRule"/>
</dbReference>
<dbReference type="PANTHER" id="PTHR30081">
    <property type="entry name" value="PROTEIN-EXPORT MEMBRANE PROTEIN SEC"/>
    <property type="match status" value="1"/>
</dbReference>
<evidence type="ECO:0000313" key="14">
    <source>
        <dbReference type="EMBL" id="TLD43005.1"/>
    </source>
</evidence>
<proteinExistence type="inferred from homology"/>
<dbReference type="InterPro" id="IPR054384">
    <property type="entry name" value="SecDF_P1_head"/>
</dbReference>
<dbReference type="GO" id="GO:0015450">
    <property type="term" value="F:protein-transporting ATPase activity"/>
    <property type="evidence" value="ECO:0007669"/>
    <property type="project" value="InterPro"/>
</dbReference>
<feature type="domain" description="Protein export membrane protein SecD/SecF C-terminal" evidence="11">
    <location>
        <begin position="318"/>
        <end position="483"/>
    </location>
</feature>
<feature type="domain" description="Protein translocase subunit SecDF P1" evidence="12">
    <location>
        <begin position="123"/>
        <end position="179"/>
    </location>
</feature>
<evidence type="ECO:0000256" key="4">
    <source>
        <dbReference type="ARBA" id="ARBA00022692"/>
    </source>
</evidence>
<evidence type="ECO:0000256" key="9">
    <source>
        <dbReference type="HAMAP-Rule" id="MF_01463"/>
    </source>
</evidence>
<dbReference type="NCBIfam" id="TIGR01129">
    <property type="entry name" value="secD"/>
    <property type="match status" value="1"/>
</dbReference>
<feature type="transmembrane region" description="Helical" evidence="9">
    <location>
        <begin position="1040"/>
        <end position="1062"/>
    </location>
</feature>
<dbReference type="GO" id="GO:0043952">
    <property type="term" value="P:protein transport by the Sec complex"/>
    <property type="evidence" value="ECO:0007669"/>
    <property type="project" value="UniProtKB-UniRule"/>
</dbReference>
<evidence type="ECO:0000313" key="15">
    <source>
        <dbReference type="Proteomes" id="UP000319783"/>
    </source>
</evidence>
<evidence type="ECO:0000256" key="7">
    <source>
        <dbReference type="ARBA" id="ARBA00023010"/>
    </source>
</evidence>
<evidence type="ECO:0000256" key="3">
    <source>
        <dbReference type="ARBA" id="ARBA00022475"/>
    </source>
</evidence>
<accession>A0A533QE29</accession>
<dbReference type="GO" id="GO:0006605">
    <property type="term" value="P:protein targeting"/>
    <property type="evidence" value="ECO:0007669"/>
    <property type="project" value="UniProtKB-UniRule"/>
</dbReference>
<dbReference type="HAMAP" id="MF_01464_B">
    <property type="entry name" value="SecF_B"/>
    <property type="match status" value="1"/>
</dbReference>
<dbReference type="AlphaFoldDB" id="A0A533QE29"/>
<name>A0A533QE29_9BACT</name>
<dbReference type="NCBIfam" id="TIGR00916">
    <property type="entry name" value="2A0604s01"/>
    <property type="match status" value="1"/>
</dbReference>
<keyword evidence="7 9" id="KW-0811">Translocation</keyword>
<dbReference type="Pfam" id="PF22599">
    <property type="entry name" value="SecDF_P1_head"/>
    <property type="match status" value="1"/>
</dbReference>
<feature type="transmembrane region" description="Helical" evidence="9">
    <location>
        <begin position="1144"/>
        <end position="1168"/>
    </location>
</feature>
<dbReference type="InterPro" id="IPR055344">
    <property type="entry name" value="SecD_SecF_C_bact"/>
</dbReference>
<evidence type="ECO:0000256" key="5">
    <source>
        <dbReference type="ARBA" id="ARBA00022927"/>
    </source>
</evidence>
<comment type="similarity">
    <text evidence="9">Belongs to the SecD/SecF family. SecD subfamily.</text>
</comment>
<evidence type="ECO:0000259" key="11">
    <source>
        <dbReference type="Pfam" id="PF02355"/>
    </source>
</evidence>
<dbReference type="InterPro" id="IPR005791">
    <property type="entry name" value="SecD"/>
</dbReference>
<dbReference type="InterPro" id="IPR005665">
    <property type="entry name" value="SecF_bac"/>
</dbReference>
<feature type="domain" description="SecDF P1 head subdomain" evidence="13">
    <location>
        <begin position="214"/>
        <end position="317"/>
    </location>
</feature>
<gene>
    <name evidence="9" type="primary">secD</name>
    <name evidence="10" type="synonym">secF</name>
    <name evidence="14" type="ORF">JETT_0688</name>
</gene>
<keyword evidence="6 9" id="KW-1133">Transmembrane helix</keyword>
<comment type="caution">
    <text evidence="14">The sequence shown here is derived from an EMBL/GenBank/DDBJ whole genome shotgun (WGS) entry which is preliminary data.</text>
</comment>
<feature type="transmembrane region" description="Helical" evidence="9">
    <location>
        <begin position="339"/>
        <end position="360"/>
    </location>
</feature>
<comment type="similarity">
    <text evidence="10">Belongs to the SecD/SecF family. SecF subfamily.</text>
</comment>
<evidence type="ECO:0000256" key="1">
    <source>
        <dbReference type="ARBA" id="ARBA00004651"/>
    </source>
</evidence>
<dbReference type="Proteomes" id="UP000319783">
    <property type="component" value="Unassembled WGS sequence"/>
</dbReference>
<sequence>MTKNLRWRIPLIIIVIAIGAMILYPPSEKVLKREQVKEIDGKVVDRTILEKSWTRVFVTNPTIRETTVHEEEVNKDGKKVSTKTVEYVSKGKVKLGLDLKGGSELLYKVRVEEKEDRPGITNEIIEVLKKRIDPQGVIEYRIQEQGSHRILIQVPGATRAEVEGLKNRITRLGKLEFRLGASPDSPEYKDAMEGKQVPGYYKHWLRKKKGEEGEAGKWFLVQNKIAISGEHLSRIYADRKGIEPVVGFEFDAIGKSKFGQLTERNIGKPLAIILDGTLYSAPVIRDRIPGQGIIEGSFTQDEVNDLIAVMRAGSLPADLELEMETMVGPSLGRDSINKGLLAGAVGGAFALLFIGIYYLGIGWVANFANVLNVFLVVATMVLLNATMTLPGIAGLVLMLGMGIDSNVLIFERIREERAKGKPNRAAVKAGYEKAFSAIFDSNVTTLITGVILAAVGTGPVKGFAWTLILGMIINLFTAIFVTRVMYDFFMDLGWIKNFSMFKLIGIPHIKFINYRYTLAIISGICLIGGMTIFILRGNKKYDIDFTGGTLVHLHLNNPTQPGVIRNELAETSYKEAEVQSIWAGENLTQFVSSSNEFGIRIKELNDEKIKEKLTEDIKGALDKVGLFAGIDFLEPTVFNLKLQKPIEENSIRDILKTVGYDQEDLLSLMPVDQPAKKYAINVKGMEDAKKRLQLVNAVVDRLKNNLHFQDVHITLSEVTEMVSTQDTDIISPKPFLNVEVSEAIEPALLSFELNRMGFQDVTVKKQLQDSEKTRSYKLMIEGSKTILQDIKQTVKEQISLPGISVRDDAIQVELKEGITKKDFVATIEGIKPLKNDVKSIYALDAPSQLFTVHVQPLSAAKVQEKIREDIINTFQDNLYKEKINVSFEFIGNVSQGTQLSDTQSIDDSVPPASSAEAIQKNESNQVRARMTLSKPLKKGVIEEALASAGYPNILGEGLKEGQEYQAVSVVFNAQDAETIKKTLMNAFEIPQPLKRIVSIGSTVAGEMKGRAILAVIFSCIATIFYVWFRFGDFRFGSSAIVAVIHDILITLGAVAIADYLFGNMKIDGAIVAAFLTVIGYSLNDTIVIFDRIRENMGGRGKILTPQLVNDSINQTLSRTLLTGITTIGVLFALFFLGGPEIHGFAFVMLVGIIIGTYSTIFIACPMLLRWKGLSLESPMLPKQNYPMKGKEAALRR</sequence>
<dbReference type="SUPFAM" id="SSF82866">
    <property type="entry name" value="Multidrug efflux transporter AcrB transmembrane domain"/>
    <property type="match status" value="2"/>
</dbReference>
<evidence type="ECO:0000259" key="12">
    <source>
        <dbReference type="Pfam" id="PF21760"/>
    </source>
</evidence>
<evidence type="ECO:0000256" key="6">
    <source>
        <dbReference type="ARBA" id="ARBA00022989"/>
    </source>
</evidence>
<comment type="subcellular location">
    <subcellularLocation>
        <location evidence="1 9">Cell membrane</location>
        <topology evidence="1 9">Multi-pass membrane protein</topology>
    </subcellularLocation>
</comment>
<dbReference type="Gene3D" id="3.30.70.3400">
    <property type="match status" value="1"/>
</dbReference>
<keyword evidence="2 9" id="KW-0813">Transport</keyword>
<evidence type="ECO:0000259" key="13">
    <source>
        <dbReference type="Pfam" id="PF22599"/>
    </source>
</evidence>
<comment type="subunit">
    <text evidence="10">Forms a complex with SecD. Part of the essential Sec protein translocation apparatus which comprises SecA, SecYEG and auxiliary proteins SecDF. Other proteins may also be involved.</text>
</comment>
<dbReference type="Gene3D" id="1.20.1640.10">
    <property type="entry name" value="Multidrug efflux transporter AcrB transmembrane domain"/>
    <property type="match status" value="2"/>
</dbReference>
<feature type="transmembrane region" description="Helical" evidence="9">
    <location>
        <begin position="1068"/>
        <end position="1089"/>
    </location>
</feature>
<dbReference type="Pfam" id="PF02355">
    <property type="entry name" value="SecD_SecF_C"/>
    <property type="match status" value="2"/>
</dbReference>
<feature type="transmembrane region" description="Helical" evidence="9">
    <location>
        <begin position="516"/>
        <end position="535"/>
    </location>
</feature>
<feature type="transmembrane region" description="Helical" evidence="9">
    <location>
        <begin position="392"/>
        <end position="413"/>
    </location>
</feature>
<dbReference type="InterPro" id="IPR022645">
    <property type="entry name" value="SecD/SecF_bac"/>
</dbReference>
<dbReference type="FunFam" id="1.20.1640.10:FF:000004">
    <property type="entry name" value="Protein translocase subunit SecD"/>
    <property type="match status" value="1"/>
</dbReference>
<evidence type="ECO:0000256" key="2">
    <source>
        <dbReference type="ARBA" id="ARBA00022448"/>
    </source>
</evidence>
<dbReference type="GO" id="GO:0005886">
    <property type="term" value="C:plasma membrane"/>
    <property type="evidence" value="ECO:0007669"/>
    <property type="project" value="UniProtKB-SubCell"/>
</dbReference>
<keyword evidence="4 9" id="KW-0812">Transmembrane</keyword>